<proteinExistence type="predicted"/>
<sequence>MYCLIKSRPNETSSVEPQFLISIVNPIYHRRPSTFHHYLLSNSTKFSNILSGERNSPPYKHHALPIFNPRAFFLLHFQASIVNRWVITWFWM</sequence>
<evidence type="ECO:0000313" key="1">
    <source>
        <dbReference type="EMBL" id="KAI3714281.1"/>
    </source>
</evidence>
<dbReference type="Proteomes" id="UP001056120">
    <property type="component" value="Linkage Group LG24"/>
</dbReference>
<keyword evidence="2" id="KW-1185">Reference proteome</keyword>
<reference evidence="1 2" key="2">
    <citation type="journal article" date="2022" name="Mol. Ecol. Resour.">
        <title>The genomes of chicory, endive, great burdock and yacon provide insights into Asteraceae paleo-polyploidization history and plant inulin production.</title>
        <authorList>
            <person name="Fan W."/>
            <person name="Wang S."/>
            <person name="Wang H."/>
            <person name="Wang A."/>
            <person name="Jiang F."/>
            <person name="Liu H."/>
            <person name="Zhao H."/>
            <person name="Xu D."/>
            <person name="Zhang Y."/>
        </authorList>
    </citation>
    <scope>NUCLEOTIDE SEQUENCE [LARGE SCALE GENOMIC DNA]</scope>
    <source>
        <strain evidence="2">cv. Yunnan</strain>
        <tissue evidence="1">Leaves</tissue>
    </source>
</reference>
<name>A0ACB9AXS0_9ASTR</name>
<organism evidence="1 2">
    <name type="scientific">Smallanthus sonchifolius</name>
    <dbReference type="NCBI Taxonomy" id="185202"/>
    <lineage>
        <taxon>Eukaryota</taxon>
        <taxon>Viridiplantae</taxon>
        <taxon>Streptophyta</taxon>
        <taxon>Embryophyta</taxon>
        <taxon>Tracheophyta</taxon>
        <taxon>Spermatophyta</taxon>
        <taxon>Magnoliopsida</taxon>
        <taxon>eudicotyledons</taxon>
        <taxon>Gunneridae</taxon>
        <taxon>Pentapetalae</taxon>
        <taxon>asterids</taxon>
        <taxon>campanulids</taxon>
        <taxon>Asterales</taxon>
        <taxon>Asteraceae</taxon>
        <taxon>Asteroideae</taxon>
        <taxon>Heliantheae alliance</taxon>
        <taxon>Millerieae</taxon>
        <taxon>Smallanthus</taxon>
    </lineage>
</organism>
<comment type="caution">
    <text evidence="1">The sequence shown here is derived from an EMBL/GenBank/DDBJ whole genome shotgun (WGS) entry which is preliminary data.</text>
</comment>
<evidence type="ECO:0000313" key="2">
    <source>
        <dbReference type="Proteomes" id="UP001056120"/>
    </source>
</evidence>
<accession>A0ACB9AXS0</accession>
<gene>
    <name evidence="1" type="ORF">L1987_72878</name>
</gene>
<dbReference type="EMBL" id="CM042041">
    <property type="protein sequence ID" value="KAI3714281.1"/>
    <property type="molecule type" value="Genomic_DNA"/>
</dbReference>
<reference evidence="2" key="1">
    <citation type="journal article" date="2022" name="Mol. Ecol. Resour.">
        <title>The genomes of chicory, endive, great burdock and yacon provide insights into Asteraceae palaeo-polyploidization history and plant inulin production.</title>
        <authorList>
            <person name="Fan W."/>
            <person name="Wang S."/>
            <person name="Wang H."/>
            <person name="Wang A."/>
            <person name="Jiang F."/>
            <person name="Liu H."/>
            <person name="Zhao H."/>
            <person name="Xu D."/>
            <person name="Zhang Y."/>
        </authorList>
    </citation>
    <scope>NUCLEOTIDE SEQUENCE [LARGE SCALE GENOMIC DNA]</scope>
    <source>
        <strain evidence="2">cv. Yunnan</strain>
    </source>
</reference>
<protein>
    <submittedName>
        <fullName evidence="1">Uncharacterized protein</fullName>
    </submittedName>
</protein>